<evidence type="ECO:0000259" key="1">
    <source>
        <dbReference type="Pfam" id="PF05504"/>
    </source>
</evidence>
<keyword evidence="3" id="KW-1185">Reference proteome</keyword>
<dbReference type="InterPro" id="IPR038501">
    <property type="entry name" value="Spore_GerAC_C_sf"/>
</dbReference>
<comment type="caution">
    <text evidence="2">The sequence shown here is derived from an EMBL/GenBank/DDBJ whole genome shotgun (WGS) entry which is preliminary data.</text>
</comment>
<protein>
    <submittedName>
        <fullName evidence="2">Ger(X)C family spore germination C-terminal domain-containing protein</fullName>
    </submittedName>
</protein>
<accession>A0ABW3UPZ0</accession>
<dbReference type="InterPro" id="IPR046953">
    <property type="entry name" value="Spore_GerAC-like_C"/>
</dbReference>
<evidence type="ECO:0000313" key="2">
    <source>
        <dbReference type="EMBL" id="MFD1222384.1"/>
    </source>
</evidence>
<dbReference type="EMBL" id="JBHTLU010000024">
    <property type="protein sequence ID" value="MFD1222384.1"/>
    <property type="molecule type" value="Genomic_DNA"/>
</dbReference>
<sequence length="309" mass="33985">MLTIGKGWLLIGAALWLLTGCSAEHHSEKVMTMSPKDMDSPVLAVDVTDQGTMKITGLQGIRPLGDAGEKQVVLVGEAFVARNGLPLGGKQLPRELSLPSQRPLIALVKGSAEALLNQERDMGPWLPELRLLDDLIHSFHSYRDHGPRDRFLPSVTPAGDSGQVLVQTAVMRGDKPEAWYTREEMQLLSCLDGHQGIGVLPVKELSGLHRMDCRVQWSGNGDLKSPRLHAKVTVVLNDGPALDSGGRVSAEEALEQRLTELLRRQQAQRIDPLDIGRVINSQYRGVWTADRWRAALARADIRVDVRITS</sequence>
<dbReference type="PROSITE" id="PS51257">
    <property type="entry name" value="PROKAR_LIPOPROTEIN"/>
    <property type="match status" value="1"/>
</dbReference>
<evidence type="ECO:0000313" key="3">
    <source>
        <dbReference type="Proteomes" id="UP001597180"/>
    </source>
</evidence>
<organism evidence="2 3">
    <name type="scientific">Paenibacillus vulneris</name>
    <dbReference type="NCBI Taxonomy" id="1133364"/>
    <lineage>
        <taxon>Bacteria</taxon>
        <taxon>Bacillati</taxon>
        <taxon>Bacillota</taxon>
        <taxon>Bacilli</taxon>
        <taxon>Bacillales</taxon>
        <taxon>Paenibacillaceae</taxon>
        <taxon>Paenibacillus</taxon>
    </lineage>
</organism>
<feature type="domain" description="Spore germination GerAC-like C-terminal" evidence="1">
    <location>
        <begin position="250"/>
        <end position="307"/>
    </location>
</feature>
<proteinExistence type="predicted"/>
<gene>
    <name evidence="2" type="ORF">ACFQ4B_19870</name>
</gene>
<reference evidence="3" key="1">
    <citation type="journal article" date="2019" name="Int. J. Syst. Evol. Microbiol.">
        <title>The Global Catalogue of Microorganisms (GCM) 10K type strain sequencing project: providing services to taxonomists for standard genome sequencing and annotation.</title>
        <authorList>
            <consortium name="The Broad Institute Genomics Platform"/>
            <consortium name="The Broad Institute Genome Sequencing Center for Infectious Disease"/>
            <person name="Wu L."/>
            <person name="Ma J."/>
        </authorList>
    </citation>
    <scope>NUCLEOTIDE SEQUENCE [LARGE SCALE GENOMIC DNA]</scope>
    <source>
        <strain evidence="3">CCUG 53270</strain>
    </source>
</reference>
<dbReference type="Proteomes" id="UP001597180">
    <property type="component" value="Unassembled WGS sequence"/>
</dbReference>
<name>A0ABW3UPZ0_9BACL</name>
<dbReference type="Pfam" id="PF05504">
    <property type="entry name" value="Spore_GerAC"/>
    <property type="match status" value="1"/>
</dbReference>
<dbReference type="Gene3D" id="3.30.300.210">
    <property type="entry name" value="Nutrient germinant receptor protein C, domain 3"/>
    <property type="match status" value="1"/>
</dbReference>
<dbReference type="RefSeq" id="WP_345587446.1">
    <property type="nucleotide sequence ID" value="NZ_BAABJG010000008.1"/>
</dbReference>